<proteinExistence type="predicted"/>
<reference evidence="1 2" key="1">
    <citation type="journal article" date="2016" name="Fungal Biol.">
        <title>The genome of Xylona heveae provides a window into fungal endophytism.</title>
        <authorList>
            <person name="Gazis R."/>
            <person name="Kuo A."/>
            <person name="Riley R."/>
            <person name="LaButti K."/>
            <person name="Lipzen A."/>
            <person name="Lin J."/>
            <person name="Amirebrahimi M."/>
            <person name="Hesse C.N."/>
            <person name="Spatafora J.W."/>
            <person name="Henrissat B."/>
            <person name="Hainaut M."/>
            <person name="Grigoriev I.V."/>
            <person name="Hibbett D.S."/>
        </authorList>
    </citation>
    <scope>NUCLEOTIDE SEQUENCE [LARGE SCALE GENOMIC DNA]</scope>
    <source>
        <strain evidence="1 2">TC161</strain>
    </source>
</reference>
<sequence length="149" mass="16608">MLRGPWGTGRCNAVYSIARPDGHLHILRSQYSSNSVYSGIVTDSRISYHRASPDQRGGKNRGIRKQFLDPETSAVSQKSPRSCTHRPLTLCISSWQSTFYGFFPTTPYLLLMHAFFAVDVMILQSSDSSSHVDVRFSSPSLLLALSSYS</sequence>
<evidence type="ECO:0000313" key="2">
    <source>
        <dbReference type="Proteomes" id="UP000076632"/>
    </source>
</evidence>
<protein>
    <submittedName>
        <fullName evidence="1">Uncharacterized protein</fullName>
    </submittedName>
</protein>
<keyword evidence="2" id="KW-1185">Reference proteome</keyword>
<name>A0A165HJ21_XYLHT</name>
<dbReference type="RefSeq" id="XP_018189147.1">
    <property type="nucleotide sequence ID" value="XM_018328986.1"/>
</dbReference>
<gene>
    <name evidence="1" type="ORF">L228DRAFT_120301</name>
</gene>
<dbReference type="Proteomes" id="UP000076632">
    <property type="component" value="Unassembled WGS sequence"/>
</dbReference>
<evidence type="ECO:0000313" key="1">
    <source>
        <dbReference type="EMBL" id="KZF23592.1"/>
    </source>
</evidence>
<organism evidence="1 2">
    <name type="scientific">Xylona heveae (strain CBS 132557 / TC161)</name>
    <dbReference type="NCBI Taxonomy" id="1328760"/>
    <lineage>
        <taxon>Eukaryota</taxon>
        <taxon>Fungi</taxon>
        <taxon>Dikarya</taxon>
        <taxon>Ascomycota</taxon>
        <taxon>Pezizomycotina</taxon>
        <taxon>Xylonomycetes</taxon>
        <taxon>Xylonales</taxon>
        <taxon>Xylonaceae</taxon>
        <taxon>Xylona</taxon>
    </lineage>
</organism>
<accession>A0A165HJ21</accession>
<dbReference type="AlphaFoldDB" id="A0A165HJ21"/>
<dbReference type="InParanoid" id="A0A165HJ21"/>
<dbReference type="GeneID" id="28894123"/>
<dbReference type="EMBL" id="KV407457">
    <property type="protein sequence ID" value="KZF23592.1"/>
    <property type="molecule type" value="Genomic_DNA"/>
</dbReference>